<dbReference type="InterPro" id="IPR013423">
    <property type="entry name" value="CHP02594"/>
</dbReference>
<proteinExistence type="predicted"/>
<feature type="domain" description="Peptidase C51" evidence="1">
    <location>
        <begin position="118"/>
        <end position="185"/>
    </location>
</feature>
<dbReference type="AlphaFoldDB" id="A0A4V6HY92"/>
<dbReference type="NCBIfam" id="TIGR02594">
    <property type="entry name" value="TIGR02594 family protein"/>
    <property type="match status" value="1"/>
</dbReference>
<dbReference type="OrthoDB" id="5418604at2"/>
<comment type="caution">
    <text evidence="2">The sequence shown here is derived from an EMBL/GenBank/DDBJ whole genome shotgun (WGS) entry which is preliminary data.</text>
</comment>
<reference evidence="2 3" key="1">
    <citation type="journal article" date="2014" name="Genome Announc.">
        <title>Draft genome sequences of eight enterohepatic helicobacter species isolated from both laboratory and wild rodents.</title>
        <authorList>
            <person name="Sheh A."/>
            <person name="Shen Z."/>
            <person name="Fox J.G."/>
        </authorList>
    </citation>
    <scope>NUCLEOTIDE SEQUENCE [LARGE SCALE GENOMIC DNA]</scope>
    <source>
        <strain evidence="2 3">ATCC 700114</strain>
    </source>
</reference>
<sequence length="228" mass="25779">MSYPLLSNDINTTESTTKRQGFYIHGGESYGDNGEIDLSKEDTRFFQVLESLKQEYKDILEYIKDNKGRIIIKLEVGYGEELSWIKIARAELRVLEIEGAKHNPRIIEYHSTTGKFKDDETAWCSSFVNWVITQAGIKGTNSTRAASWENWGQRPDKPAYGCIGVIVWGDGTGHVTFIVGKVENGNLAGLSEYSIKNFKAFVYPLGYTPNYELPLMDNKSIGKRDSTR</sequence>
<organism evidence="2 3">
    <name type="scientific">Helicobacter trogontum</name>
    <dbReference type="NCBI Taxonomy" id="50960"/>
    <lineage>
        <taxon>Bacteria</taxon>
        <taxon>Pseudomonadati</taxon>
        <taxon>Campylobacterota</taxon>
        <taxon>Epsilonproteobacteria</taxon>
        <taxon>Campylobacterales</taxon>
        <taxon>Helicobacteraceae</taxon>
        <taxon>Helicobacter</taxon>
    </lineage>
</organism>
<name>A0A4V6HY92_9HELI</name>
<dbReference type="EMBL" id="JRPL02000049">
    <property type="protein sequence ID" value="TLD79752.1"/>
    <property type="molecule type" value="Genomic_DNA"/>
</dbReference>
<accession>A0A4V6HY92</accession>
<evidence type="ECO:0000313" key="3">
    <source>
        <dbReference type="Proteomes" id="UP000029878"/>
    </source>
</evidence>
<dbReference type="Pfam" id="PF05257">
    <property type="entry name" value="CHAP"/>
    <property type="match status" value="1"/>
</dbReference>
<evidence type="ECO:0000313" key="2">
    <source>
        <dbReference type="EMBL" id="TLD79752.1"/>
    </source>
</evidence>
<dbReference type="Proteomes" id="UP000029878">
    <property type="component" value="Unassembled WGS sequence"/>
</dbReference>
<evidence type="ECO:0000259" key="1">
    <source>
        <dbReference type="Pfam" id="PF05257"/>
    </source>
</evidence>
<dbReference type="InterPro" id="IPR007921">
    <property type="entry name" value="CHAP_dom"/>
</dbReference>
<protein>
    <submittedName>
        <fullName evidence="2">TIGR02594 family protein</fullName>
    </submittedName>
</protein>
<dbReference type="RefSeq" id="WP_052096494.1">
    <property type="nucleotide sequence ID" value="NZ_JRPL02000049.1"/>
</dbReference>
<gene>
    <name evidence="2" type="ORF">LS81_010275</name>
</gene>